<dbReference type="InterPro" id="IPR050109">
    <property type="entry name" value="HTH-type_TetR-like_transc_reg"/>
</dbReference>
<evidence type="ECO:0000313" key="5">
    <source>
        <dbReference type="EMBL" id="BAD56936.1"/>
    </source>
</evidence>
<dbReference type="InterPro" id="IPR009057">
    <property type="entry name" value="Homeodomain-like_sf"/>
</dbReference>
<dbReference type="AlphaFoldDB" id="Q5YY05"/>
<name>Q5YY05_NOCFA</name>
<evidence type="ECO:0000259" key="4">
    <source>
        <dbReference type="PROSITE" id="PS50977"/>
    </source>
</evidence>
<evidence type="ECO:0000256" key="2">
    <source>
        <dbReference type="PROSITE-ProRule" id="PRU00335"/>
    </source>
</evidence>
<proteinExistence type="predicted"/>
<protein>
    <submittedName>
        <fullName evidence="5">Putative transcriptional regulator</fullName>
    </submittedName>
</protein>
<feature type="region of interest" description="Disordered" evidence="3">
    <location>
        <begin position="1"/>
        <end position="28"/>
    </location>
</feature>
<accession>Q5YY05</accession>
<dbReference type="SUPFAM" id="SSF46689">
    <property type="entry name" value="Homeodomain-like"/>
    <property type="match status" value="1"/>
</dbReference>
<dbReference type="PRINTS" id="PR00455">
    <property type="entry name" value="HTHTETR"/>
</dbReference>
<dbReference type="PANTHER" id="PTHR30055:SF226">
    <property type="entry name" value="HTH-TYPE TRANSCRIPTIONAL REGULATOR PKSA"/>
    <property type="match status" value="1"/>
</dbReference>
<dbReference type="InterPro" id="IPR001647">
    <property type="entry name" value="HTH_TetR"/>
</dbReference>
<dbReference type="KEGG" id="nfa:NFA_20900"/>
<evidence type="ECO:0000256" key="1">
    <source>
        <dbReference type="ARBA" id="ARBA00023125"/>
    </source>
</evidence>
<gene>
    <name evidence="5" type="ordered locus">NFA_20900</name>
</gene>
<dbReference type="STRING" id="247156.NFA_20900"/>
<keyword evidence="1 2" id="KW-0238">DNA-binding</keyword>
<dbReference type="PANTHER" id="PTHR30055">
    <property type="entry name" value="HTH-TYPE TRANSCRIPTIONAL REGULATOR RUTR"/>
    <property type="match status" value="1"/>
</dbReference>
<dbReference type="eggNOG" id="COG1309">
    <property type="taxonomic scope" value="Bacteria"/>
</dbReference>
<reference evidence="5 6" key="1">
    <citation type="journal article" date="2004" name="Proc. Natl. Acad. Sci. U.S.A.">
        <title>The complete genomic sequence of Nocardia farcinica IFM 10152.</title>
        <authorList>
            <person name="Ishikawa J."/>
            <person name="Yamashita A."/>
            <person name="Mikami Y."/>
            <person name="Hoshino Y."/>
            <person name="Kurita H."/>
            <person name="Hotta K."/>
            <person name="Shiba T."/>
            <person name="Hattori M."/>
        </authorList>
    </citation>
    <scope>NUCLEOTIDE SEQUENCE [LARGE SCALE GENOMIC DNA]</scope>
    <source>
        <strain evidence="5 6">IFM 10152</strain>
    </source>
</reference>
<dbReference type="OrthoDB" id="4538622at2"/>
<feature type="domain" description="HTH tetR-type" evidence="4">
    <location>
        <begin position="26"/>
        <end position="86"/>
    </location>
</feature>
<keyword evidence="6" id="KW-1185">Reference proteome</keyword>
<dbReference type="GeneID" id="61132853"/>
<sequence>MSAAPHASPPAARPARPRRTQEQRSAETQAKVMDAAIECLLEVGYGETTTQMVAKRAGVTRGALLHHYPSREDLVAGAVRYLAVKRTEEALRTFARLTQGESLIPDALDLLWALYQGPLFTAAIELLVASRTDPALARQVEAVEEVVVSSIKAAGSAMALSGISAESFNELVVTAMDAITGLLIRCYPARDSDRPERAWARLRTHLLVLAHAQVGRAANAG</sequence>
<dbReference type="HOGENOM" id="CLU_069356_18_2_11"/>
<evidence type="ECO:0000313" key="6">
    <source>
        <dbReference type="Proteomes" id="UP000006820"/>
    </source>
</evidence>
<dbReference type="Pfam" id="PF00440">
    <property type="entry name" value="TetR_N"/>
    <property type="match status" value="1"/>
</dbReference>
<evidence type="ECO:0000256" key="3">
    <source>
        <dbReference type="SAM" id="MobiDB-lite"/>
    </source>
</evidence>
<feature type="DNA-binding region" description="H-T-H motif" evidence="2">
    <location>
        <begin position="49"/>
        <end position="68"/>
    </location>
</feature>
<dbReference type="PROSITE" id="PS50977">
    <property type="entry name" value="HTH_TETR_2"/>
    <property type="match status" value="1"/>
</dbReference>
<dbReference type="Proteomes" id="UP000006820">
    <property type="component" value="Chromosome"/>
</dbReference>
<organism evidence="5 6">
    <name type="scientific">Nocardia farcinica (strain IFM 10152)</name>
    <dbReference type="NCBI Taxonomy" id="247156"/>
    <lineage>
        <taxon>Bacteria</taxon>
        <taxon>Bacillati</taxon>
        <taxon>Actinomycetota</taxon>
        <taxon>Actinomycetes</taxon>
        <taxon>Mycobacteriales</taxon>
        <taxon>Nocardiaceae</taxon>
        <taxon>Nocardia</taxon>
    </lineage>
</organism>
<dbReference type="EMBL" id="AP006618">
    <property type="protein sequence ID" value="BAD56936.1"/>
    <property type="molecule type" value="Genomic_DNA"/>
</dbReference>
<dbReference type="RefSeq" id="WP_011208621.1">
    <property type="nucleotide sequence ID" value="NC_006361.1"/>
</dbReference>
<dbReference type="Gene3D" id="1.10.357.10">
    <property type="entry name" value="Tetracycline Repressor, domain 2"/>
    <property type="match status" value="1"/>
</dbReference>
<dbReference type="GO" id="GO:0003700">
    <property type="term" value="F:DNA-binding transcription factor activity"/>
    <property type="evidence" value="ECO:0007669"/>
    <property type="project" value="TreeGrafter"/>
</dbReference>
<dbReference type="GO" id="GO:0000976">
    <property type="term" value="F:transcription cis-regulatory region binding"/>
    <property type="evidence" value="ECO:0007669"/>
    <property type="project" value="TreeGrafter"/>
</dbReference>